<comment type="caution">
    <text evidence="3">The sequence shown here is derived from an EMBL/GenBank/DDBJ whole genome shotgun (WGS) entry which is preliminary data.</text>
</comment>
<dbReference type="PANTHER" id="PTHR10845:SF192">
    <property type="entry name" value="DOUBLE HIT, ISOFORM B"/>
    <property type="match status" value="1"/>
</dbReference>
<evidence type="ECO:0000256" key="1">
    <source>
        <dbReference type="SAM" id="MobiDB-lite"/>
    </source>
</evidence>
<dbReference type="GeneID" id="25260592"/>
<accession>A0A098VP09</accession>
<feature type="region of interest" description="Disordered" evidence="1">
    <location>
        <begin position="246"/>
        <end position="265"/>
    </location>
</feature>
<evidence type="ECO:0000259" key="2">
    <source>
        <dbReference type="PROSITE" id="PS50132"/>
    </source>
</evidence>
<feature type="domain" description="RGS" evidence="2">
    <location>
        <begin position="97"/>
        <end position="198"/>
    </location>
</feature>
<dbReference type="Proteomes" id="UP000029725">
    <property type="component" value="Unassembled WGS sequence"/>
</dbReference>
<dbReference type="HOGENOM" id="CLU_769619_0_0_1"/>
<gene>
    <name evidence="3" type="ORF">DI09_67p220</name>
</gene>
<dbReference type="PANTHER" id="PTHR10845">
    <property type="entry name" value="REGULATOR OF G PROTEIN SIGNALING"/>
    <property type="match status" value="1"/>
</dbReference>
<proteinExistence type="predicted"/>
<dbReference type="SUPFAM" id="SSF48097">
    <property type="entry name" value="Regulator of G-protein signaling, RGS"/>
    <property type="match status" value="1"/>
</dbReference>
<dbReference type="AlphaFoldDB" id="A0A098VP09"/>
<dbReference type="Pfam" id="PF00615">
    <property type="entry name" value="RGS"/>
    <property type="match status" value="1"/>
</dbReference>
<dbReference type="OrthoDB" id="196547at2759"/>
<dbReference type="InterPro" id="IPR036305">
    <property type="entry name" value="RGS_sf"/>
</dbReference>
<reference evidence="3 4" key="1">
    <citation type="submission" date="2014-04" db="EMBL/GenBank/DDBJ databases">
        <title>A new species of microsporidia sheds light on the evolution of extreme parasitism.</title>
        <authorList>
            <person name="Haag K.L."/>
            <person name="James T.Y."/>
            <person name="Larsson R."/>
            <person name="Schaer T.M."/>
            <person name="Refardt D."/>
            <person name="Pombert J.-F."/>
            <person name="Ebert D."/>
        </authorList>
    </citation>
    <scope>NUCLEOTIDE SEQUENCE [LARGE SCALE GENOMIC DNA]</scope>
    <source>
        <strain evidence="3 4">UGP3</strain>
        <tissue evidence="3">Spores</tissue>
    </source>
</reference>
<dbReference type="Gene3D" id="1.10.167.10">
    <property type="entry name" value="Regulator of G-protein Signalling 4, domain 2"/>
    <property type="match status" value="1"/>
</dbReference>
<evidence type="ECO:0000313" key="4">
    <source>
        <dbReference type="Proteomes" id="UP000029725"/>
    </source>
</evidence>
<organism evidence="3 4">
    <name type="scientific">Mitosporidium daphniae</name>
    <dbReference type="NCBI Taxonomy" id="1485682"/>
    <lineage>
        <taxon>Eukaryota</taxon>
        <taxon>Fungi</taxon>
        <taxon>Fungi incertae sedis</taxon>
        <taxon>Microsporidia</taxon>
        <taxon>Mitosporidium</taxon>
    </lineage>
</organism>
<dbReference type="PROSITE" id="PS50132">
    <property type="entry name" value="RGS"/>
    <property type="match status" value="1"/>
</dbReference>
<dbReference type="EMBL" id="JMKJ01000576">
    <property type="protein sequence ID" value="KGG50534.1"/>
    <property type="molecule type" value="Genomic_DNA"/>
</dbReference>
<evidence type="ECO:0000313" key="3">
    <source>
        <dbReference type="EMBL" id="KGG50534.1"/>
    </source>
</evidence>
<dbReference type="RefSeq" id="XP_013236961.1">
    <property type="nucleotide sequence ID" value="XM_013381507.1"/>
</dbReference>
<dbReference type="InterPro" id="IPR044926">
    <property type="entry name" value="RGS_subdomain_2"/>
</dbReference>
<protein>
    <recommendedName>
        <fullName evidence="2">RGS domain-containing protein</fullName>
    </recommendedName>
</protein>
<dbReference type="VEuPathDB" id="MicrosporidiaDB:DI09_67p220"/>
<name>A0A098VP09_9MICR</name>
<sequence length="360" mass="41727">MFSEDSEFIITQPHRENEHLDEDLYPYNSDGSVNFNGHKRGERASIISILLKKLFPPENGQVASLSDEVLEYKKRISQSKQKLETFFGLPTPIDAHGLKALLQSRVPMCYFMYSMLEDYSVENLFFILEVEQFECTVFNSTKMKKRVAMGLYTTFVKNGADFEVNLDEKNKTGIIEKISKGDQYCFSGAKEHILKLIEPKVQLFKNSYVFEKMRKELGYTSIYKKSARNAAVRILLRNLDENLPTKSSYTKTSKKGGKKNNENSAHIEDIKGYSQKRNHKIRGMIHAFCIIRLGVDFIDRNYRVSSELDRSSSNTRNRFSTRISQFDLNEKRGVIDLIDFDEDNNQDPDPFELYLETLKT</sequence>
<keyword evidence="4" id="KW-1185">Reference proteome</keyword>
<dbReference type="InterPro" id="IPR016137">
    <property type="entry name" value="RGS"/>
</dbReference>